<reference evidence="2 3" key="1">
    <citation type="submission" date="2024-04" db="EMBL/GenBank/DDBJ databases">
        <authorList>
            <person name="Wu Y.S."/>
            <person name="Zhang L."/>
        </authorList>
    </citation>
    <scope>NUCLEOTIDE SEQUENCE [LARGE SCALE GENOMIC DNA]</scope>
    <source>
        <strain evidence="2 3">KG-01</strain>
    </source>
</reference>
<accession>A0ABU9LJ57</accession>
<dbReference type="PANTHER" id="PTHR14209:SF19">
    <property type="entry name" value="ISOAMYL ACETATE-HYDROLYZING ESTERASE 1 HOMOLOG"/>
    <property type="match status" value="1"/>
</dbReference>
<evidence type="ECO:0000259" key="1">
    <source>
        <dbReference type="Pfam" id="PF13472"/>
    </source>
</evidence>
<dbReference type="Gene3D" id="3.40.50.1110">
    <property type="entry name" value="SGNH hydrolase"/>
    <property type="match status" value="1"/>
</dbReference>
<comment type="caution">
    <text evidence="2">The sequence shown here is derived from an EMBL/GenBank/DDBJ whole genome shotgun (WGS) entry which is preliminary data.</text>
</comment>
<dbReference type="Pfam" id="PF13472">
    <property type="entry name" value="Lipase_GDSL_2"/>
    <property type="match status" value="1"/>
</dbReference>
<feature type="domain" description="SGNH hydrolase-type esterase" evidence="1">
    <location>
        <begin position="5"/>
        <end position="171"/>
    </location>
</feature>
<dbReference type="Proteomes" id="UP001398420">
    <property type="component" value="Unassembled WGS sequence"/>
</dbReference>
<sequence>MKIVCFGDSLTARKEGYPKPMLTMMLSEKVKGHIYVNIGLPGNTTVSAREHLKSEVLEEHPDVVTILFGSNDCSETKQIPLSIYEENLAFFVKKIGPKKVILITPPPVDEHKQKYRTNARIHEYADAVQRVAAQYQCTCIDFFEHVYTQPDYEKLLVGKSDDGLHFGEKLYDQLSDLIADELRKREREAEKSLWRKMMDKL</sequence>
<evidence type="ECO:0000313" key="2">
    <source>
        <dbReference type="EMBL" id="MEL5987769.1"/>
    </source>
</evidence>
<dbReference type="InterPro" id="IPR013830">
    <property type="entry name" value="SGNH_hydro"/>
</dbReference>
<dbReference type="EMBL" id="JBCEWA010000003">
    <property type="protein sequence ID" value="MEL5987769.1"/>
    <property type="molecule type" value="Genomic_DNA"/>
</dbReference>
<evidence type="ECO:0000313" key="3">
    <source>
        <dbReference type="Proteomes" id="UP001398420"/>
    </source>
</evidence>
<organism evidence="2 3">
    <name type="scientific">Kurthia gibsonii</name>
    <dbReference type="NCBI Taxonomy" id="33946"/>
    <lineage>
        <taxon>Bacteria</taxon>
        <taxon>Bacillati</taxon>
        <taxon>Bacillota</taxon>
        <taxon>Bacilli</taxon>
        <taxon>Bacillales</taxon>
        <taxon>Caryophanaceae</taxon>
        <taxon>Kurthia</taxon>
    </lineage>
</organism>
<protein>
    <submittedName>
        <fullName evidence="2">GDSL-type esterase/lipase family protein</fullName>
    </submittedName>
</protein>
<dbReference type="GeneID" id="97821117"/>
<dbReference type="PANTHER" id="PTHR14209">
    <property type="entry name" value="ISOAMYL ACETATE-HYDROLYZING ESTERASE 1"/>
    <property type="match status" value="1"/>
</dbReference>
<dbReference type="InterPro" id="IPR045136">
    <property type="entry name" value="Iah1-like"/>
</dbReference>
<dbReference type="RefSeq" id="WP_068456222.1">
    <property type="nucleotide sequence ID" value="NZ_BJOB01000013.1"/>
</dbReference>
<dbReference type="SUPFAM" id="SSF52266">
    <property type="entry name" value="SGNH hydrolase"/>
    <property type="match status" value="1"/>
</dbReference>
<gene>
    <name evidence="2" type="ORF">AAF454_05005</name>
</gene>
<name>A0ABU9LJ57_9BACL</name>
<keyword evidence="3" id="KW-1185">Reference proteome</keyword>
<proteinExistence type="predicted"/>
<dbReference type="InterPro" id="IPR036514">
    <property type="entry name" value="SGNH_hydro_sf"/>
</dbReference>